<feature type="compositionally biased region" description="Polar residues" evidence="1">
    <location>
        <begin position="115"/>
        <end position="125"/>
    </location>
</feature>
<evidence type="ECO:0000256" key="1">
    <source>
        <dbReference type="SAM" id="MobiDB-lite"/>
    </source>
</evidence>
<comment type="caution">
    <text evidence="2">The sequence shown here is derived from an EMBL/GenBank/DDBJ whole genome shotgun (WGS) entry which is preliminary data.</text>
</comment>
<reference evidence="2" key="1">
    <citation type="submission" date="2021-02" db="EMBL/GenBank/DDBJ databases">
        <authorList>
            <person name="Nieuwenhuis M."/>
            <person name="Van De Peppel L.J.J."/>
        </authorList>
    </citation>
    <scope>NUCLEOTIDE SEQUENCE</scope>
    <source>
        <strain evidence="2">D49</strain>
    </source>
</reference>
<dbReference type="AlphaFoldDB" id="A0A9P7G5W8"/>
<feature type="region of interest" description="Disordered" evidence="1">
    <location>
        <begin position="1"/>
        <end position="125"/>
    </location>
</feature>
<name>A0A9P7G5W8_9AGAR</name>
<dbReference type="EMBL" id="JABCKI010003306">
    <property type="protein sequence ID" value="KAG5642723.1"/>
    <property type="molecule type" value="Genomic_DNA"/>
</dbReference>
<organism evidence="2 3">
    <name type="scientific">Sphagnurus paluster</name>
    <dbReference type="NCBI Taxonomy" id="117069"/>
    <lineage>
        <taxon>Eukaryota</taxon>
        <taxon>Fungi</taxon>
        <taxon>Dikarya</taxon>
        <taxon>Basidiomycota</taxon>
        <taxon>Agaricomycotina</taxon>
        <taxon>Agaricomycetes</taxon>
        <taxon>Agaricomycetidae</taxon>
        <taxon>Agaricales</taxon>
        <taxon>Tricholomatineae</taxon>
        <taxon>Lyophyllaceae</taxon>
        <taxon>Sphagnurus</taxon>
    </lineage>
</organism>
<feature type="compositionally biased region" description="Low complexity" evidence="1">
    <location>
        <begin position="43"/>
        <end position="55"/>
    </location>
</feature>
<keyword evidence="3" id="KW-1185">Reference proteome</keyword>
<feature type="non-terminal residue" evidence="2">
    <location>
        <position position="125"/>
    </location>
</feature>
<reference evidence="2" key="2">
    <citation type="submission" date="2021-10" db="EMBL/GenBank/DDBJ databases">
        <title>Phylogenomics reveals ancestral predisposition of the termite-cultivated fungus Termitomyces towards a domesticated lifestyle.</title>
        <authorList>
            <person name="Auxier B."/>
            <person name="Grum-Grzhimaylo A."/>
            <person name="Cardenas M.E."/>
            <person name="Lodge J.D."/>
            <person name="Laessoe T."/>
            <person name="Pedersen O."/>
            <person name="Smith M.E."/>
            <person name="Kuyper T.W."/>
            <person name="Franco-Molano E.A."/>
            <person name="Baroni T.J."/>
            <person name="Aanen D.K."/>
        </authorList>
    </citation>
    <scope>NUCLEOTIDE SEQUENCE</scope>
    <source>
        <strain evidence="2">D49</strain>
    </source>
</reference>
<proteinExistence type="predicted"/>
<evidence type="ECO:0000313" key="2">
    <source>
        <dbReference type="EMBL" id="KAG5642723.1"/>
    </source>
</evidence>
<protein>
    <submittedName>
        <fullName evidence="2">Uncharacterized protein</fullName>
    </submittedName>
</protein>
<accession>A0A9P7G5W8</accession>
<dbReference type="Proteomes" id="UP000717328">
    <property type="component" value="Unassembled WGS sequence"/>
</dbReference>
<feature type="compositionally biased region" description="Basic residues" evidence="1">
    <location>
        <begin position="18"/>
        <end position="29"/>
    </location>
</feature>
<sequence>MQLDEDGQPEKSGFKPASRPRKKRQRKSHHIDNSDKEDTDFNASSSDSSDSDASALIDHDELAQSLPSKTIPLNASKKRKAPAKSSTTMKPLERISSCPSARPLTIEVIDDKNDTSTSARPASWK</sequence>
<gene>
    <name evidence="2" type="ORF">H0H81_010493</name>
</gene>
<evidence type="ECO:0000313" key="3">
    <source>
        <dbReference type="Proteomes" id="UP000717328"/>
    </source>
</evidence>